<reference evidence="6 7" key="1">
    <citation type="submission" date="2020-08" db="EMBL/GenBank/DDBJ databases">
        <authorList>
            <person name="Koutsovoulos G."/>
            <person name="Danchin GJ E."/>
        </authorList>
    </citation>
    <scope>NUCLEOTIDE SEQUENCE [LARGE SCALE GENOMIC DNA]</scope>
</reference>
<accession>A0A6V7WF94</accession>
<dbReference type="OrthoDB" id="2014825at2759"/>
<dbReference type="PROSITE" id="PS51659">
    <property type="entry name" value="GT23"/>
    <property type="match status" value="1"/>
</dbReference>
<dbReference type="InterPro" id="IPR045573">
    <property type="entry name" value="Fut8_N_cat"/>
</dbReference>
<feature type="domain" description="GT23" evidence="5">
    <location>
        <begin position="193"/>
        <end position="369"/>
    </location>
</feature>
<evidence type="ECO:0000256" key="1">
    <source>
        <dbReference type="ARBA" id="ARBA00022676"/>
    </source>
</evidence>
<keyword evidence="1 3" id="KW-0328">Glycosyltransferase</keyword>
<sequence length="369" mass="43395">MKLAALFPLSPLLLSKWFKYRKINSDVTNNLTVRTKFEGEIGQYTDFNKNNYKIFNINKLILLFIFSNFLFFYMLYINQQSSTITSINSTKSICNYNHVLKYNNTIKHDKRVSTEAYFQMTLAQKYLYLRNLHNYNSSKNDEQKQMIYKQVIRHLSTEQQLYVQNRKEKELLIMGEKIQSALNRIQNPNNCSNSRILVCKLEQKICGFGCVMHHIGYCLSIASGAGRTLIFEDEGNKWAYNVQWNEIFEQISNCSYLENVKPFLPIPTYSEPGQSDRIVFLDIRGCMVRVMKKEIPHAPEVAPNEIKDFLLENHPNPPLWFLGQLIKYAGRENEKTKNETNQIYSRIPFECVLPRVRRVPINWGKTEFE</sequence>
<evidence type="ECO:0000313" key="6">
    <source>
        <dbReference type="EMBL" id="CAD2185670.1"/>
    </source>
</evidence>
<keyword evidence="2 3" id="KW-0808">Transferase</keyword>
<dbReference type="GO" id="GO:0006487">
    <property type="term" value="P:protein N-linked glycosylation"/>
    <property type="evidence" value="ECO:0007669"/>
    <property type="project" value="TreeGrafter"/>
</dbReference>
<dbReference type="PANTHER" id="PTHR13132:SF29">
    <property type="entry name" value="ALPHA-(1,6)-FUCOSYLTRANSFERASE"/>
    <property type="match status" value="1"/>
</dbReference>
<dbReference type="EMBL" id="CAJEWN010000555">
    <property type="protein sequence ID" value="CAD2185670.1"/>
    <property type="molecule type" value="Genomic_DNA"/>
</dbReference>
<evidence type="ECO:0000313" key="7">
    <source>
        <dbReference type="Proteomes" id="UP000580250"/>
    </source>
</evidence>
<dbReference type="AlphaFoldDB" id="A0A6V7WF94"/>
<evidence type="ECO:0000256" key="4">
    <source>
        <dbReference type="SAM" id="Phobius"/>
    </source>
</evidence>
<proteinExistence type="inferred from homology"/>
<dbReference type="PANTHER" id="PTHR13132">
    <property type="entry name" value="ALPHA- 1,6 -FUCOSYLTRANSFERASE"/>
    <property type="match status" value="1"/>
</dbReference>
<dbReference type="Proteomes" id="UP000580250">
    <property type="component" value="Unassembled WGS sequence"/>
</dbReference>
<comment type="caution">
    <text evidence="3">Lacks conserved residue(s) required for the propagation of feature annotation.</text>
</comment>
<dbReference type="InterPro" id="IPR027350">
    <property type="entry name" value="GT23_dom"/>
</dbReference>
<gene>
    <name evidence="6" type="ORF">MENT_LOCUS38114</name>
</gene>
<name>A0A6V7WF94_MELEN</name>
<comment type="caution">
    <text evidence="6">The sequence shown here is derived from an EMBL/GenBank/DDBJ whole genome shotgun (WGS) entry which is preliminary data.</text>
</comment>
<evidence type="ECO:0000256" key="3">
    <source>
        <dbReference type="PROSITE-ProRule" id="PRU00992"/>
    </source>
</evidence>
<feature type="transmembrane region" description="Helical" evidence="4">
    <location>
        <begin position="57"/>
        <end position="76"/>
    </location>
</feature>
<evidence type="ECO:0000259" key="5">
    <source>
        <dbReference type="PROSITE" id="PS51659"/>
    </source>
</evidence>
<keyword evidence="4" id="KW-0472">Membrane</keyword>
<organism evidence="6 7">
    <name type="scientific">Meloidogyne enterolobii</name>
    <name type="common">Root-knot nematode worm</name>
    <name type="synonym">Meloidogyne mayaguensis</name>
    <dbReference type="NCBI Taxonomy" id="390850"/>
    <lineage>
        <taxon>Eukaryota</taxon>
        <taxon>Metazoa</taxon>
        <taxon>Ecdysozoa</taxon>
        <taxon>Nematoda</taxon>
        <taxon>Chromadorea</taxon>
        <taxon>Rhabditida</taxon>
        <taxon>Tylenchina</taxon>
        <taxon>Tylenchomorpha</taxon>
        <taxon>Tylenchoidea</taxon>
        <taxon>Meloidogynidae</taxon>
        <taxon>Meloidogyninae</taxon>
        <taxon>Meloidogyne</taxon>
    </lineage>
</organism>
<protein>
    <recommendedName>
        <fullName evidence="5">GT23 domain-containing protein</fullName>
    </recommendedName>
</protein>
<comment type="similarity">
    <text evidence="3">Belongs to the glycosyltransferase 23 family.</text>
</comment>
<keyword evidence="4" id="KW-0812">Transmembrane</keyword>
<dbReference type="Pfam" id="PF19745">
    <property type="entry name" value="FUT8_N_cat"/>
    <property type="match status" value="1"/>
</dbReference>
<evidence type="ECO:0000256" key="2">
    <source>
        <dbReference type="ARBA" id="ARBA00022679"/>
    </source>
</evidence>
<dbReference type="GO" id="GO:0046921">
    <property type="term" value="F:alpha-(1-&gt;6)-fucosyltransferase activity"/>
    <property type="evidence" value="ECO:0007669"/>
    <property type="project" value="TreeGrafter"/>
</dbReference>
<keyword evidence="4" id="KW-1133">Transmembrane helix</keyword>